<proteinExistence type="predicted"/>
<name>A0A3F3NNV1_ENTFC</name>
<dbReference type="AlphaFoldDB" id="A0A3F3NNV1"/>
<protein>
    <submittedName>
        <fullName evidence="1">Uncharacterized protein</fullName>
    </submittedName>
</protein>
<dbReference type="Proteomes" id="UP000253144">
    <property type="component" value="Unassembled WGS sequence"/>
</dbReference>
<accession>A0A3F3NNV1</accession>
<evidence type="ECO:0000313" key="2">
    <source>
        <dbReference type="Proteomes" id="UP000253144"/>
    </source>
</evidence>
<evidence type="ECO:0000313" key="1">
    <source>
        <dbReference type="EMBL" id="RBS31204.1"/>
    </source>
</evidence>
<gene>
    <name evidence="1" type="ORF">EB12_01389</name>
</gene>
<dbReference type="EMBL" id="LEQJ01000009">
    <property type="protein sequence ID" value="RBS31204.1"/>
    <property type="molecule type" value="Genomic_DNA"/>
</dbReference>
<sequence length="45" mass="4935">MFDKKKLTKQETKVIRGGAPSGGSIFSGGNNAVQDLFNKVKDFFK</sequence>
<organism evidence="1 2">
    <name type="scientific">Enterococcus faecium</name>
    <name type="common">Streptococcus faecium</name>
    <dbReference type="NCBI Taxonomy" id="1352"/>
    <lineage>
        <taxon>Bacteria</taxon>
        <taxon>Bacillati</taxon>
        <taxon>Bacillota</taxon>
        <taxon>Bacilli</taxon>
        <taxon>Lactobacillales</taxon>
        <taxon>Enterococcaceae</taxon>
        <taxon>Enterococcus</taxon>
    </lineage>
</organism>
<comment type="caution">
    <text evidence="1">The sequence shown here is derived from an EMBL/GenBank/DDBJ whole genome shotgun (WGS) entry which is preliminary data.</text>
</comment>
<dbReference type="RefSeq" id="WP_162781303.1">
    <property type="nucleotide sequence ID" value="NZ_JACYYY010000002.1"/>
</dbReference>
<reference evidence="1 2" key="1">
    <citation type="submission" date="2015-06" db="EMBL/GenBank/DDBJ databases">
        <title>The Genome Sequence of Enterococcus faecium 131EA1.</title>
        <authorList>
            <consortium name="The Broad Institute Genomics Platform"/>
            <consortium name="The Broad Institute Genome Sequencing Center for Infectious Disease"/>
            <person name="Earl A.M."/>
            <person name="Van Tyne D."/>
            <person name="Lebreton F."/>
            <person name="Saavedra J.T."/>
            <person name="Gilmore M.S."/>
            <person name="Manson Mcguire A."/>
            <person name="Clock S."/>
            <person name="Crupain M."/>
            <person name="Rangan U."/>
            <person name="Young S."/>
            <person name="Abouelleil A."/>
            <person name="Cao P."/>
            <person name="Chapman S.B."/>
            <person name="Griggs A."/>
            <person name="Priest M."/>
            <person name="Shea T."/>
            <person name="Wortman J."/>
            <person name="Nusbaum C."/>
            <person name="Birren B."/>
        </authorList>
    </citation>
    <scope>NUCLEOTIDE SEQUENCE [LARGE SCALE GENOMIC DNA]</scope>
    <source>
        <strain evidence="1 2">131EA1</strain>
    </source>
</reference>